<sequence length="130" mass="14005">MGSAGSGRFGTYRTAKSQVEIENGNDGVGGGIGEFECPSNIENIRLEDVATSNYYVTHKSLPSNGELVELNNTIYRKRLVVVVSTGEILGNLPTQYNYLINCIKKGMQYSGSVVLSGSRSVPFVVVTLHA</sequence>
<name>A0ABP2MNZ5_9FIRM</name>
<dbReference type="RefSeq" id="WP_006696799.1">
    <property type="nucleotide sequence ID" value="NZ_JH376860.1"/>
</dbReference>
<dbReference type="GeneID" id="84788202"/>
<comment type="caution">
    <text evidence="1">The sequence shown here is derived from an EMBL/GenBank/DDBJ whole genome shotgun (WGS) entry which is preliminary data.</text>
</comment>
<dbReference type="EMBL" id="ADGH01000016">
    <property type="protein sequence ID" value="EHG23905.1"/>
    <property type="molecule type" value="Genomic_DNA"/>
</dbReference>
<gene>
    <name evidence="1" type="ORF">HMPREF9432_01579</name>
</gene>
<organism evidence="1 2">
    <name type="scientific">Selenomonas noxia F0398</name>
    <dbReference type="NCBI Taxonomy" id="702437"/>
    <lineage>
        <taxon>Bacteria</taxon>
        <taxon>Bacillati</taxon>
        <taxon>Bacillota</taxon>
        <taxon>Negativicutes</taxon>
        <taxon>Selenomonadales</taxon>
        <taxon>Selenomonadaceae</taxon>
        <taxon>Selenomonas</taxon>
    </lineage>
</organism>
<dbReference type="Proteomes" id="UP000003175">
    <property type="component" value="Unassembled WGS sequence"/>
</dbReference>
<accession>A0ABP2MNZ5</accession>
<evidence type="ECO:0000313" key="2">
    <source>
        <dbReference type="Proteomes" id="UP000003175"/>
    </source>
</evidence>
<protein>
    <submittedName>
        <fullName evidence="1">Uncharacterized protein</fullName>
    </submittedName>
</protein>
<keyword evidence="2" id="KW-1185">Reference proteome</keyword>
<proteinExistence type="predicted"/>
<reference evidence="1 2" key="1">
    <citation type="submission" date="2011-08" db="EMBL/GenBank/DDBJ databases">
        <title>The Genome Sequence of Selenomonas noxia F0398.</title>
        <authorList>
            <consortium name="The Broad Institute Genome Sequencing Platform"/>
            <person name="Earl A."/>
            <person name="Ward D."/>
            <person name="Feldgarden M."/>
            <person name="Gevers D."/>
            <person name="Izard J."/>
            <person name="Ganesan A."/>
            <person name="Blanton J.M."/>
            <person name="Baranova O.V."/>
            <person name="Tanner A.C."/>
            <person name="Dewhirst F.E."/>
            <person name="Young S.K."/>
            <person name="Zeng Q."/>
            <person name="Gargeya S."/>
            <person name="Fitzgerald M."/>
            <person name="Haas B."/>
            <person name="Abouelleil A."/>
            <person name="Alvarado L."/>
            <person name="Arachchi H.M."/>
            <person name="Berlin A."/>
            <person name="Brown A."/>
            <person name="Chapman S.B."/>
            <person name="Chen Z."/>
            <person name="Dunbar C."/>
            <person name="Freedman E."/>
            <person name="Gearin G."/>
            <person name="Gellesch M."/>
            <person name="Goldberg J."/>
            <person name="Griggs A."/>
            <person name="Gujja S."/>
            <person name="Heiman D."/>
            <person name="Howarth C."/>
            <person name="Larson L."/>
            <person name="Lui A."/>
            <person name="MacDonald P.J.P."/>
            <person name="Montmayeur A."/>
            <person name="Murphy C."/>
            <person name="Neiman D."/>
            <person name="Pearson M."/>
            <person name="Priest M."/>
            <person name="Roberts A."/>
            <person name="Saif S."/>
            <person name="Shea T."/>
            <person name="Shenoy N."/>
            <person name="Sisk P."/>
            <person name="Stolte C."/>
            <person name="Sykes S."/>
            <person name="Wortman J."/>
            <person name="Nusbaum C."/>
            <person name="Birren B."/>
        </authorList>
    </citation>
    <scope>NUCLEOTIDE SEQUENCE [LARGE SCALE GENOMIC DNA]</scope>
    <source>
        <strain evidence="1 2">F0398</strain>
    </source>
</reference>
<evidence type="ECO:0000313" key="1">
    <source>
        <dbReference type="EMBL" id="EHG23905.1"/>
    </source>
</evidence>